<evidence type="ECO:0000256" key="4">
    <source>
        <dbReference type="ARBA" id="ARBA00023242"/>
    </source>
</evidence>
<proteinExistence type="predicted"/>
<dbReference type="PANTHER" id="PTHR16288">
    <property type="entry name" value="WD40 REPEAT PROTEIN 4"/>
    <property type="match status" value="1"/>
</dbReference>
<evidence type="ECO:0000313" key="5">
    <source>
        <dbReference type="EMBL" id="KAL3531325.1"/>
    </source>
</evidence>
<name>A0ABD3AJI1_9GENT</name>
<organism evidence="5 6">
    <name type="scientific">Cinchona calisaya</name>
    <dbReference type="NCBI Taxonomy" id="153742"/>
    <lineage>
        <taxon>Eukaryota</taxon>
        <taxon>Viridiplantae</taxon>
        <taxon>Streptophyta</taxon>
        <taxon>Embryophyta</taxon>
        <taxon>Tracheophyta</taxon>
        <taxon>Spermatophyta</taxon>
        <taxon>Magnoliopsida</taxon>
        <taxon>eudicotyledons</taxon>
        <taxon>Gunneridae</taxon>
        <taxon>Pentapetalae</taxon>
        <taxon>asterids</taxon>
        <taxon>lamiids</taxon>
        <taxon>Gentianales</taxon>
        <taxon>Rubiaceae</taxon>
        <taxon>Cinchonoideae</taxon>
        <taxon>Cinchoneae</taxon>
        <taxon>Cinchona</taxon>
    </lineage>
</organism>
<keyword evidence="6" id="KW-1185">Reference proteome</keyword>
<gene>
    <name evidence="5" type="ORF">ACH5RR_010647</name>
</gene>
<dbReference type="GO" id="GO:0005634">
    <property type="term" value="C:nucleus"/>
    <property type="evidence" value="ECO:0007669"/>
    <property type="project" value="UniProtKB-SubCell"/>
</dbReference>
<reference evidence="5 6" key="1">
    <citation type="submission" date="2024-11" db="EMBL/GenBank/DDBJ databases">
        <title>A near-complete genome assembly of Cinchona calisaya.</title>
        <authorList>
            <person name="Lian D.C."/>
            <person name="Zhao X.W."/>
            <person name="Wei L."/>
        </authorList>
    </citation>
    <scope>NUCLEOTIDE SEQUENCE [LARGE SCALE GENOMIC DNA]</scope>
    <source>
        <tissue evidence="5">Nenye</tissue>
    </source>
</reference>
<keyword evidence="4" id="KW-0539">Nucleus</keyword>
<dbReference type="EMBL" id="JBJUIK010000004">
    <property type="protein sequence ID" value="KAL3531325.1"/>
    <property type="molecule type" value="Genomic_DNA"/>
</dbReference>
<evidence type="ECO:0000256" key="3">
    <source>
        <dbReference type="ARBA" id="ARBA00022737"/>
    </source>
</evidence>
<evidence type="ECO:0000256" key="1">
    <source>
        <dbReference type="ARBA" id="ARBA00004123"/>
    </source>
</evidence>
<comment type="caution">
    <text evidence="5">The sequence shown here is derived from an EMBL/GenBank/DDBJ whole genome shotgun (WGS) entry which is preliminary data.</text>
</comment>
<keyword evidence="2" id="KW-0853">WD repeat</keyword>
<sequence length="181" mass="19856">MEDANIDNDQNRASAQIAVHRVFDNLSLPVRCWLFVDSCRVSQNPLEGAHEIPSFCLGHTEFVSCLASVCSQDYPHGLLVLRSGDSTVISFGEDALIPTSLGYASMEQLLSMVMGISSSPSSVSTSLARLQGILSIEKEAFSTAAETVKTAMQNLLIKKQCSAEKREYRKRGRNDGKIKQR</sequence>
<evidence type="ECO:0000313" key="6">
    <source>
        <dbReference type="Proteomes" id="UP001630127"/>
    </source>
</evidence>
<dbReference type="Proteomes" id="UP001630127">
    <property type="component" value="Unassembled WGS sequence"/>
</dbReference>
<protein>
    <submittedName>
        <fullName evidence="5">Uncharacterized protein</fullName>
    </submittedName>
</protein>
<evidence type="ECO:0000256" key="2">
    <source>
        <dbReference type="ARBA" id="ARBA00022574"/>
    </source>
</evidence>
<dbReference type="PANTHER" id="PTHR16288:SF0">
    <property type="entry name" value="TRNA (GUANINE-N(7)-)-METHYLTRANSFERASE NON-CATALYTIC SUBUNIT WDR4"/>
    <property type="match status" value="1"/>
</dbReference>
<accession>A0ABD3AJI1</accession>
<dbReference type="InterPro" id="IPR028884">
    <property type="entry name" value="Trm82"/>
</dbReference>
<dbReference type="AlphaFoldDB" id="A0ABD3AJI1"/>
<comment type="subcellular location">
    <subcellularLocation>
        <location evidence="1">Nucleus</location>
    </subcellularLocation>
</comment>
<keyword evidence="3" id="KW-0677">Repeat</keyword>